<feature type="transmembrane region" description="Helical" evidence="2">
    <location>
        <begin position="149"/>
        <end position="173"/>
    </location>
</feature>
<protein>
    <submittedName>
        <fullName evidence="3">Uncharacterized protein</fullName>
    </submittedName>
</protein>
<sequence length="234" mass="24343">MSSPLHPDGESARASDPTWTDGDHTADRDRYDAPTTRPTGAVDSRDLAHRQEERFGGIKFGSAFFGWLTATGMAVILIAILAAAGVAFGIADDATVDQAVNEAGQATDTAQTVGLVGGIVFLVVLLLAYYCGGYVAGRMARFNGLRQGLAVWIWGVVTALIVAAVAAIAGSQYDVLAQLNLPRLPVNEGQVTTVGAIVIGAALLAALVGALLGGLAGMRFHRKVDRSVDDLPVR</sequence>
<feature type="transmembrane region" description="Helical" evidence="2">
    <location>
        <begin position="193"/>
        <end position="216"/>
    </location>
</feature>
<dbReference type="RefSeq" id="WP_137451685.1">
    <property type="nucleotide sequence ID" value="NZ_SZZH01000007.1"/>
</dbReference>
<keyword evidence="2" id="KW-1133">Transmembrane helix</keyword>
<dbReference type="AlphaFoldDB" id="A0A4U6Q973"/>
<feature type="transmembrane region" description="Helical" evidence="2">
    <location>
        <begin position="64"/>
        <end position="91"/>
    </location>
</feature>
<dbReference type="EMBL" id="SZZH01000007">
    <property type="protein sequence ID" value="TKV56416.1"/>
    <property type="molecule type" value="Genomic_DNA"/>
</dbReference>
<keyword evidence="4" id="KW-1185">Reference proteome</keyword>
<organism evidence="3 4">
    <name type="scientific">Nakamurella flava</name>
    <dbReference type="NCBI Taxonomy" id="2576308"/>
    <lineage>
        <taxon>Bacteria</taxon>
        <taxon>Bacillati</taxon>
        <taxon>Actinomycetota</taxon>
        <taxon>Actinomycetes</taxon>
        <taxon>Nakamurellales</taxon>
        <taxon>Nakamurellaceae</taxon>
        <taxon>Nakamurella</taxon>
    </lineage>
</organism>
<comment type="caution">
    <text evidence="3">The sequence shown here is derived from an EMBL/GenBank/DDBJ whole genome shotgun (WGS) entry which is preliminary data.</text>
</comment>
<evidence type="ECO:0000313" key="3">
    <source>
        <dbReference type="EMBL" id="TKV56416.1"/>
    </source>
</evidence>
<feature type="region of interest" description="Disordered" evidence="1">
    <location>
        <begin position="1"/>
        <end position="46"/>
    </location>
</feature>
<gene>
    <name evidence="3" type="ORF">FDO65_20910</name>
</gene>
<dbReference type="Proteomes" id="UP000306985">
    <property type="component" value="Unassembled WGS sequence"/>
</dbReference>
<evidence type="ECO:0000256" key="2">
    <source>
        <dbReference type="SAM" id="Phobius"/>
    </source>
</evidence>
<reference evidence="3 4" key="1">
    <citation type="submission" date="2019-05" db="EMBL/GenBank/DDBJ databases">
        <title>Nakamurella sp. N5BH11, whole genome shotgun sequence.</title>
        <authorList>
            <person name="Tuo L."/>
        </authorList>
    </citation>
    <scope>NUCLEOTIDE SEQUENCE [LARGE SCALE GENOMIC DNA]</scope>
    <source>
        <strain evidence="3 4">N5BH11</strain>
    </source>
</reference>
<accession>A0A4U6Q973</accession>
<evidence type="ECO:0000256" key="1">
    <source>
        <dbReference type="SAM" id="MobiDB-lite"/>
    </source>
</evidence>
<evidence type="ECO:0000313" key="4">
    <source>
        <dbReference type="Proteomes" id="UP000306985"/>
    </source>
</evidence>
<proteinExistence type="predicted"/>
<name>A0A4U6Q973_9ACTN</name>
<keyword evidence="2" id="KW-0472">Membrane</keyword>
<keyword evidence="2" id="KW-0812">Transmembrane</keyword>
<feature type="compositionally biased region" description="Basic and acidic residues" evidence="1">
    <location>
        <begin position="21"/>
        <end position="32"/>
    </location>
</feature>
<dbReference type="OrthoDB" id="5244723at2"/>
<feature type="transmembrane region" description="Helical" evidence="2">
    <location>
        <begin position="111"/>
        <end position="137"/>
    </location>
</feature>